<evidence type="ECO:0000256" key="1">
    <source>
        <dbReference type="ARBA" id="ARBA00022679"/>
    </source>
</evidence>
<feature type="transmembrane region" description="Helical" evidence="6">
    <location>
        <begin position="460"/>
        <end position="481"/>
    </location>
</feature>
<keyword evidence="6" id="KW-1133">Transmembrane helix</keyword>
<evidence type="ECO:0000256" key="2">
    <source>
        <dbReference type="ARBA" id="ARBA00022741"/>
    </source>
</evidence>
<dbReference type="InterPro" id="IPR045269">
    <property type="entry name" value="Atg1-like"/>
</dbReference>
<dbReference type="GO" id="GO:0005829">
    <property type="term" value="C:cytosol"/>
    <property type="evidence" value="ECO:0007669"/>
    <property type="project" value="TreeGrafter"/>
</dbReference>
<keyword evidence="1" id="KW-0808">Transferase</keyword>
<feature type="compositionally biased region" description="Pro residues" evidence="5">
    <location>
        <begin position="429"/>
        <end position="442"/>
    </location>
</feature>
<dbReference type="GO" id="GO:0000045">
    <property type="term" value="P:autophagosome assembly"/>
    <property type="evidence" value="ECO:0007669"/>
    <property type="project" value="TreeGrafter"/>
</dbReference>
<feature type="region of interest" description="Disordered" evidence="5">
    <location>
        <begin position="621"/>
        <end position="656"/>
    </location>
</feature>
<keyword evidence="4" id="KW-0067">ATP-binding</keyword>
<dbReference type="GO" id="GO:0005524">
    <property type="term" value="F:ATP binding"/>
    <property type="evidence" value="ECO:0007669"/>
    <property type="project" value="UniProtKB-KW"/>
</dbReference>
<dbReference type="GO" id="GO:0004674">
    <property type="term" value="F:protein serine/threonine kinase activity"/>
    <property type="evidence" value="ECO:0007669"/>
    <property type="project" value="InterPro"/>
</dbReference>
<name>A0AAE0GHS4_9CHLO</name>
<dbReference type="GO" id="GO:0000407">
    <property type="term" value="C:phagophore assembly site"/>
    <property type="evidence" value="ECO:0007669"/>
    <property type="project" value="TreeGrafter"/>
</dbReference>
<dbReference type="GO" id="GO:0016020">
    <property type="term" value="C:membrane"/>
    <property type="evidence" value="ECO:0007669"/>
    <property type="project" value="TreeGrafter"/>
</dbReference>
<feature type="region of interest" description="Disordered" evidence="5">
    <location>
        <begin position="677"/>
        <end position="728"/>
    </location>
</feature>
<feature type="region of interest" description="Disordered" evidence="5">
    <location>
        <begin position="747"/>
        <end position="795"/>
    </location>
</feature>
<keyword evidence="3" id="KW-0418">Kinase</keyword>
<feature type="compositionally biased region" description="Low complexity" evidence="5">
    <location>
        <begin position="698"/>
        <end position="709"/>
    </location>
</feature>
<comment type="caution">
    <text evidence="8">The sequence shown here is derived from an EMBL/GenBank/DDBJ whole genome shotgun (WGS) entry which is preliminary data.</text>
</comment>
<evidence type="ECO:0000256" key="4">
    <source>
        <dbReference type="ARBA" id="ARBA00022840"/>
    </source>
</evidence>
<gene>
    <name evidence="8" type="ORF">CYMTET_13878</name>
</gene>
<dbReference type="Pfam" id="PF00069">
    <property type="entry name" value="Pkinase"/>
    <property type="match status" value="1"/>
</dbReference>
<evidence type="ECO:0000313" key="9">
    <source>
        <dbReference type="Proteomes" id="UP001190700"/>
    </source>
</evidence>
<dbReference type="SUPFAM" id="SSF56112">
    <property type="entry name" value="Protein kinase-like (PK-like)"/>
    <property type="match status" value="1"/>
</dbReference>
<organism evidence="8 9">
    <name type="scientific">Cymbomonas tetramitiformis</name>
    <dbReference type="NCBI Taxonomy" id="36881"/>
    <lineage>
        <taxon>Eukaryota</taxon>
        <taxon>Viridiplantae</taxon>
        <taxon>Chlorophyta</taxon>
        <taxon>Pyramimonadophyceae</taxon>
        <taxon>Pyramimonadales</taxon>
        <taxon>Pyramimonadaceae</taxon>
        <taxon>Cymbomonas</taxon>
    </lineage>
</organism>
<dbReference type="GO" id="GO:0005776">
    <property type="term" value="C:autophagosome"/>
    <property type="evidence" value="ECO:0007669"/>
    <property type="project" value="TreeGrafter"/>
</dbReference>
<dbReference type="SMART" id="SM00220">
    <property type="entry name" value="S_TKc"/>
    <property type="match status" value="1"/>
</dbReference>
<keyword evidence="6" id="KW-0812">Transmembrane</keyword>
<accession>A0AAE0GHS4</accession>
<reference evidence="8 9" key="1">
    <citation type="journal article" date="2015" name="Genome Biol. Evol.">
        <title>Comparative Genomics of a Bacterivorous Green Alga Reveals Evolutionary Causalities and Consequences of Phago-Mixotrophic Mode of Nutrition.</title>
        <authorList>
            <person name="Burns J.A."/>
            <person name="Paasch A."/>
            <person name="Narechania A."/>
            <person name="Kim E."/>
        </authorList>
    </citation>
    <scope>NUCLEOTIDE SEQUENCE [LARGE SCALE GENOMIC DNA]</scope>
    <source>
        <strain evidence="8 9">PLY_AMNH</strain>
    </source>
</reference>
<evidence type="ECO:0000256" key="3">
    <source>
        <dbReference type="ARBA" id="ARBA00022777"/>
    </source>
</evidence>
<sequence>MLADLWEMVWAAGGHFGGCGSLKPVVHPWSNGRRNEAKLTICMVRKWAEEIVVGSVWGVTVTTAGGAVRCNLALLPGGSTPGLVSGLIGASGSVGFDGTGNTGGGGNAGIGGFAGGVMLLVYAAGVPLASGMGKGDVESWARGMVKKLWKVQIEFCSVRDSFHVRYYGLGINVRIDLGRVKFTSPQAGHVADQDNEPPCVGYVDDFFMIATSEEKVGEHMILLANKSTWEGLERHTEFMEVLFCAADNVCSPSIGEGCIDFVLERPPGICHQVACGMVWRKMPESLFGVPGRDTRNKGPPRQPPVLQEKAVAWNGRDILVNLRCCKRGSSLERQGHLAKLRAREGSLDMAKQDILATPAPVLKKAGIHRFRDELPKRAVLLILQNVADMMKTRNSTTSSTCRFRCLPYTSLPYTILAYTILPYTSLPYTTPPSPTPSSPTPSSPENNGDDRSAASSTTKIVGAVVGGIALAVVMAVAVYYYHSSEGDGASKCRNGDICIHLTPRACAPSCFRENEDEATNHMEVVMTGNPTFTAASPPSSPTPTSCVDEAEEGGPQSFAMMDVGEGWDQASLRQRAQLQLSQEAPAVHNIGVAVAITTMANNACRQDDGARHSERFNLGGGEETAAAEESVAEVPPSEDMQADNSGPDGGPARVATGAVPATGVSLAEKVAARKAAELKGQESVDPPDRWRGEETAAAEESVVEVPPSEDMQSDNSGPDGSPARVATGAVPATGVSLAEKVVARKAAELKGQESVAPPDRWRGEETAAAEESVAEVPPSEDMQADNSGPDGGPARVATGAVPATGVSLAEKVAARKAAELKGTESPDDGVAVARVKSCEVGAMAPPTHAEQVQALVSMVQHTQELKGRYELERGAGQRQGASGVVCFALDAMNGTRVAIKIFLDPVEFNAEQANCRWCLSHYIVKVLDMHPPPLGAAGTEKFLAKTALDYGHLVLERGEHSLAEYLRRRPKLNAVRRLGIMHDIFSAIRFMHEEASMVHGDLKPANILKFAAEDVWKLVDLATATPIGEEARVEYTLRYAAPEVVQAVMRGDVVVERNPAADLWSAGVIMYELYSGQRLFGEAMSDEEVLEQLCKVQDIELKGLAGSEAGATRLICNKLLVKEPSERWPAEKVLSSNFFKRMEDTTKMGNSSQELARDVRKLSGMVEEVVRLAAVGVAEAQAGDLLVEVTLQETTPKRQPCIVTEHERAGLVFNLVLQCQYEVEVCVFRQRGSGLHNPVREILGATLHADGGQALPLGLRAVPGSAAQRGLENAVSRTGPWSPAMCQAAPLDTKTKWPNTPRVRLELELDLHDMLDRPVTICHNLHFVVHKKNGWKLRGLRAYQWSKQEYLNLTPETRGAIKGVVFALRTSAEVFL</sequence>
<dbReference type="InterPro" id="IPR000719">
    <property type="entry name" value="Prot_kinase_dom"/>
</dbReference>
<dbReference type="PANTHER" id="PTHR24348">
    <property type="entry name" value="SERINE/THREONINE-PROTEIN KINASE UNC-51-RELATED"/>
    <property type="match status" value="1"/>
</dbReference>
<feature type="compositionally biased region" description="Low complexity" evidence="5">
    <location>
        <begin position="623"/>
        <end position="638"/>
    </location>
</feature>
<dbReference type="Gene3D" id="3.30.200.20">
    <property type="entry name" value="Phosphorylase Kinase, domain 1"/>
    <property type="match status" value="1"/>
</dbReference>
<protein>
    <recommendedName>
        <fullName evidence="7">Protein kinase domain-containing protein</fullName>
    </recommendedName>
</protein>
<proteinExistence type="predicted"/>
<dbReference type="Proteomes" id="UP001190700">
    <property type="component" value="Unassembled WGS sequence"/>
</dbReference>
<dbReference type="Gene3D" id="1.10.510.10">
    <property type="entry name" value="Transferase(Phosphotransferase) domain 1"/>
    <property type="match status" value="1"/>
</dbReference>
<evidence type="ECO:0000256" key="5">
    <source>
        <dbReference type="SAM" id="MobiDB-lite"/>
    </source>
</evidence>
<keyword evidence="2" id="KW-0547">Nucleotide-binding</keyword>
<keyword evidence="9" id="KW-1185">Reference proteome</keyword>
<dbReference type="EMBL" id="LGRX02005587">
    <property type="protein sequence ID" value="KAK3278168.1"/>
    <property type="molecule type" value="Genomic_DNA"/>
</dbReference>
<feature type="region of interest" description="Disordered" evidence="5">
    <location>
        <begin position="429"/>
        <end position="455"/>
    </location>
</feature>
<evidence type="ECO:0000256" key="6">
    <source>
        <dbReference type="SAM" id="Phobius"/>
    </source>
</evidence>
<keyword evidence="6" id="KW-0472">Membrane</keyword>
<evidence type="ECO:0000313" key="8">
    <source>
        <dbReference type="EMBL" id="KAK3278168.1"/>
    </source>
</evidence>
<feature type="domain" description="Protein kinase" evidence="7">
    <location>
        <begin position="871"/>
        <end position="1139"/>
    </location>
</feature>
<dbReference type="PANTHER" id="PTHR24348:SF22">
    <property type="entry name" value="NON-SPECIFIC SERINE_THREONINE PROTEIN KINASE"/>
    <property type="match status" value="1"/>
</dbReference>
<evidence type="ECO:0000259" key="7">
    <source>
        <dbReference type="PROSITE" id="PS50011"/>
    </source>
</evidence>
<dbReference type="GO" id="GO:0010506">
    <property type="term" value="P:regulation of autophagy"/>
    <property type="evidence" value="ECO:0007669"/>
    <property type="project" value="InterPro"/>
</dbReference>
<feature type="compositionally biased region" description="Basic and acidic residues" evidence="5">
    <location>
        <begin position="677"/>
        <end position="694"/>
    </location>
</feature>
<dbReference type="PROSITE" id="PS50011">
    <property type="entry name" value="PROTEIN_KINASE_DOM"/>
    <property type="match status" value="1"/>
</dbReference>
<feature type="compositionally biased region" description="Low complexity" evidence="5">
    <location>
        <begin position="769"/>
        <end position="780"/>
    </location>
</feature>
<dbReference type="InterPro" id="IPR011009">
    <property type="entry name" value="Kinase-like_dom_sf"/>
</dbReference>